<name>A0ABT7ZT80_9FLAO</name>
<evidence type="ECO:0000313" key="2">
    <source>
        <dbReference type="EMBL" id="MDN3492179.1"/>
    </source>
</evidence>
<dbReference type="RefSeq" id="WP_290205889.1">
    <property type="nucleotide sequence ID" value="NZ_JASDDK010000002.1"/>
</dbReference>
<evidence type="ECO:0000313" key="3">
    <source>
        <dbReference type="Proteomes" id="UP001231197"/>
    </source>
</evidence>
<keyword evidence="1" id="KW-0732">Signal</keyword>
<dbReference type="EMBL" id="JASDDK010000002">
    <property type="protein sequence ID" value="MDN3492179.1"/>
    <property type="molecule type" value="Genomic_DNA"/>
</dbReference>
<protein>
    <submittedName>
        <fullName evidence="2">Uncharacterized protein</fullName>
    </submittedName>
</protein>
<feature type="chain" id="PRO_5045959004" evidence="1">
    <location>
        <begin position="20"/>
        <end position="142"/>
    </location>
</feature>
<organism evidence="2 3">
    <name type="scientific">Winogradskyella bathintestinalis</name>
    <dbReference type="NCBI Taxonomy" id="3035208"/>
    <lineage>
        <taxon>Bacteria</taxon>
        <taxon>Pseudomonadati</taxon>
        <taxon>Bacteroidota</taxon>
        <taxon>Flavobacteriia</taxon>
        <taxon>Flavobacteriales</taxon>
        <taxon>Flavobacteriaceae</taxon>
        <taxon>Winogradskyella</taxon>
    </lineage>
</organism>
<keyword evidence="3" id="KW-1185">Reference proteome</keyword>
<comment type="caution">
    <text evidence="2">The sequence shown here is derived from an EMBL/GenBank/DDBJ whole genome shotgun (WGS) entry which is preliminary data.</text>
</comment>
<proteinExistence type="predicted"/>
<sequence length="142" mass="16610">MKTIILTFALSITFVTLNAQEYTIVSNYLDTNENTTYKHSLSNFVSEVFSQETFKYREFLKESAVSKMNYKIGAHVFTKKELAKLMRKGARKSENLEAFENYLNDKNSKFTNYISREDLIQLFLTFRKGTLHQYLDDLASNL</sequence>
<evidence type="ECO:0000256" key="1">
    <source>
        <dbReference type="SAM" id="SignalP"/>
    </source>
</evidence>
<feature type="signal peptide" evidence="1">
    <location>
        <begin position="1"/>
        <end position="19"/>
    </location>
</feature>
<dbReference type="Proteomes" id="UP001231197">
    <property type="component" value="Unassembled WGS sequence"/>
</dbReference>
<accession>A0ABT7ZT80</accession>
<gene>
    <name evidence="2" type="ORF">QMA06_05570</name>
</gene>
<reference evidence="2 3" key="1">
    <citation type="journal article" date="2023" name="Int. J. Syst. Evol. Microbiol.">
        <title>Winogradskyella bathintestinalis sp. nov., isolated from the intestine of the deep-sea loosejaw dragonfish, Malacosteus niger.</title>
        <authorList>
            <person name="Uniacke-Lowe S."/>
            <person name="Johnson C.N."/>
            <person name="Stanton C."/>
            <person name="Hill C."/>
            <person name="Ross P."/>
        </authorList>
    </citation>
    <scope>NUCLEOTIDE SEQUENCE [LARGE SCALE GENOMIC DNA]</scope>
    <source>
        <strain evidence="2 3">APC 3343</strain>
    </source>
</reference>